<sequence>MDAIVTRKATLNDLPVLNDFLRQLVNAERPFDVTIKDDTVLYYDPRTFIESDNAELLVLDKDGTPVGCGYADIRQAKSYLKHEEYAYLGFMYVMPEYRGMGLNQQLIAALKQWTLSKGIREVRLDVYEENISAVKAYEKAGFKKLLSTMRCEIE</sequence>
<dbReference type="RefSeq" id="WP_089833569.1">
    <property type="nucleotide sequence ID" value="NZ_FNBN01000003.1"/>
</dbReference>
<organism evidence="4 5">
    <name type="scientific">Chitinophaga filiformis</name>
    <name type="common">Myxococcus filiformis</name>
    <name type="synonym">Flexibacter filiformis</name>
    <dbReference type="NCBI Taxonomy" id="104663"/>
    <lineage>
        <taxon>Bacteria</taxon>
        <taxon>Pseudomonadati</taxon>
        <taxon>Bacteroidota</taxon>
        <taxon>Chitinophagia</taxon>
        <taxon>Chitinophagales</taxon>
        <taxon>Chitinophagaceae</taxon>
        <taxon>Chitinophaga</taxon>
    </lineage>
</organism>
<reference evidence="4 5" key="1">
    <citation type="submission" date="2016-10" db="EMBL/GenBank/DDBJ databases">
        <authorList>
            <person name="de Groot N.N."/>
        </authorList>
    </citation>
    <scope>NUCLEOTIDE SEQUENCE [LARGE SCALE GENOMIC DNA]</scope>
    <source>
        <strain evidence="4 5">DSM 527</strain>
    </source>
</reference>
<evidence type="ECO:0000256" key="2">
    <source>
        <dbReference type="ARBA" id="ARBA00023315"/>
    </source>
</evidence>
<gene>
    <name evidence="4" type="ORF">SAMN04488121_103774</name>
</gene>
<feature type="domain" description="N-acetyltransferase" evidence="3">
    <location>
        <begin position="4"/>
        <end position="154"/>
    </location>
</feature>
<dbReference type="InterPro" id="IPR050832">
    <property type="entry name" value="Bact_Acetyltransf"/>
</dbReference>
<evidence type="ECO:0000313" key="4">
    <source>
        <dbReference type="EMBL" id="SDG19237.1"/>
    </source>
</evidence>
<keyword evidence="4" id="KW-0687">Ribonucleoprotein</keyword>
<dbReference type="InterPro" id="IPR016181">
    <property type="entry name" value="Acyl_CoA_acyltransferase"/>
</dbReference>
<dbReference type="PANTHER" id="PTHR43877">
    <property type="entry name" value="AMINOALKYLPHOSPHONATE N-ACETYLTRANSFERASE-RELATED-RELATED"/>
    <property type="match status" value="1"/>
</dbReference>
<evidence type="ECO:0000259" key="3">
    <source>
        <dbReference type="PROSITE" id="PS51186"/>
    </source>
</evidence>
<keyword evidence="4" id="KW-0689">Ribosomal protein</keyword>
<keyword evidence="1" id="KW-0808">Transferase</keyword>
<dbReference type="Proteomes" id="UP000199045">
    <property type="component" value="Unassembled WGS sequence"/>
</dbReference>
<dbReference type="CDD" id="cd04301">
    <property type="entry name" value="NAT_SF"/>
    <property type="match status" value="1"/>
</dbReference>
<protein>
    <submittedName>
        <fullName evidence="4">Ribosomal protein S18 acetylase RimI</fullName>
    </submittedName>
</protein>
<keyword evidence="2" id="KW-0012">Acyltransferase</keyword>
<dbReference type="PANTHER" id="PTHR43877:SF2">
    <property type="entry name" value="AMINOALKYLPHOSPHONATE N-ACETYLTRANSFERASE-RELATED"/>
    <property type="match status" value="1"/>
</dbReference>
<dbReference type="InterPro" id="IPR000182">
    <property type="entry name" value="GNAT_dom"/>
</dbReference>
<evidence type="ECO:0000313" key="5">
    <source>
        <dbReference type="Proteomes" id="UP000199045"/>
    </source>
</evidence>
<dbReference type="GO" id="GO:0005840">
    <property type="term" value="C:ribosome"/>
    <property type="evidence" value="ECO:0007669"/>
    <property type="project" value="UniProtKB-KW"/>
</dbReference>
<accession>A0A1G7S858</accession>
<dbReference type="STRING" id="104663.SAMN04488121_103774"/>
<dbReference type="GO" id="GO:0016747">
    <property type="term" value="F:acyltransferase activity, transferring groups other than amino-acyl groups"/>
    <property type="evidence" value="ECO:0007669"/>
    <property type="project" value="InterPro"/>
</dbReference>
<name>A0A1G7S858_CHIFI</name>
<dbReference type="Gene3D" id="3.40.630.30">
    <property type="match status" value="1"/>
</dbReference>
<dbReference type="Pfam" id="PF00583">
    <property type="entry name" value="Acetyltransf_1"/>
    <property type="match status" value="1"/>
</dbReference>
<dbReference type="AlphaFoldDB" id="A0A1G7S858"/>
<dbReference type="EMBL" id="FNBN01000003">
    <property type="protein sequence ID" value="SDG19237.1"/>
    <property type="molecule type" value="Genomic_DNA"/>
</dbReference>
<dbReference type="OrthoDB" id="1450704at2"/>
<dbReference type="PROSITE" id="PS51186">
    <property type="entry name" value="GNAT"/>
    <property type="match status" value="1"/>
</dbReference>
<dbReference type="SUPFAM" id="SSF55729">
    <property type="entry name" value="Acyl-CoA N-acyltransferases (Nat)"/>
    <property type="match status" value="1"/>
</dbReference>
<evidence type="ECO:0000256" key="1">
    <source>
        <dbReference type="ARBA" id="ARBA00022679"/>
    </source>
</evidence>
<proteinExistence type="predicted"/>